<accession>A0ABM0UE72</accession>
<sequence length="122" mass="13765">MLQKPPYLFISEDNDHHNNLQYTSLKDVISTSSDGFGSFFSPSQHCLPSCQDGFLLSEMDSSNIAIRNELVKRAASMYLQSSMVVIAPDTNWFRRFCLKAKHQAVAAIDCLRPVCRIFARSS</sequence>
<reference evidence="2" key="2">
    <citation type="submission" date="2025-08" db="UniProtKB">
        <authorList>
            <consortium name="RefSeq"/>
        </authorList>
    </citation>
    <scope>IDENTIFICATION</scope>
    <source>
        <tissue evidence="2">Leaf</tissue>
    </source>
</reference>
<dbReference type="PANTHER" id="PTHR34569:SF17">
    <property type="entry name" value="UBIQUITIN-PROTEIN LIGASE ARKADIA-A, PUTATIVE-RELATED"/>
    <property type="match status" value="1"/>
</dbReference>
<organism evidence="1 2">
    <name type="scientific">Camelina sativa</name>
    <name type="common">False flax</name>
    <name type="synonym">Myagrum sativum</name>
    <dbReference type="NCBI Taxonomy" id="90675"/>
    <lineage>
        <taxon>Eukaryota</taxon>
        <taxon>Viridiplantae</taxon>
        <taxon>Streptophyta</taxon>
        <taxon>Embryophyta</taxon>
        <taxon>Tracheophyta</taxon>
        <taxon>Spermatophyta</taxon>
        <taxon>Magnoliopsida</taxon>
        <taxon>eudicotyledons</taxon>
        <taxon>Gunneridae</taxon>
        <taxon>Pentapetalae</taxon>
        <taxon>rosids</taxon>
        <taxon>malvids</taxon>
        <taxon>Brassicales</taxon>
        <taxon>Brassicaceae</taxon>
        <taxon>Camelineae</taxon>
        <taxon>Camelina</taxon>
    </lineage>
</organism>
<dbReference type="RefSeq" id="XP_010439859.1">
    <property type="nucleotide sequence ID" value="XM_010441557.2"/>
</dbReference>
<evidence type="ECO:0000313" key="2">
    <source>
        <dbReference type="RefSeq" id="XP_010439859.1"/>
    </source>
</evidence>
<gene>
    <name evidence="2" type="primary">LOC104723225</name>
</gene>
<name>A0ABM0UE72_CAMSA</name>
<dbReference type="Proteomes" id="UP000694864">
    <property type="component" value="Chromosome 11"/>
</dbReference>
<proteinExistence type="predicted"/>
<dbReference type="GeneID" id="104723225"/>
<keyword evidence="1" id="KW-1185">Reference proteome</keyword>
<reference evidence="1" key="1">
    <citation type="journal article" date="2014" name="Nat. Commun.">
        <title>The emerging biofuel crop Camelina sativa retains a highly undifferentiated hexaploid genome structure.</title>
        <authorList>
            <person name="Kagale S."/>
            <person name="Koh C."/>
            <person name="Nixon J."/>
            <person name="Bollina V."/>
            <person name="Clarke W.E."/>
            <person name="Tuteja R."/>
            <person name="Spillane C."/>
            <person name="Robinson S.J."/>
            <person name="Links M.G."/>
            <person name="Clarke C."/>
            <person name="Higgins E.E."/>
            <person name="Huebert T."/>
            <person name="Sharpe A.G."/>
            <person name="Parkin I.A."/>
        </authorList>
    </citation>
    <scope>NUCLEOTIDE SEQUENCE [LARGE SCALE GENOMIC DNA]</scope>
    <source>
        <strain evidence="1">cv. DH55</strain>
    </source>
</reference>
<dbReference type="PANTHER" id="PTHR34569">
    <property type="entry name" value="EXPRESSED PROTEIN"/>
    <property type="match status" value="1"/>
</dbReference>
<evidence type="ECO:0000313" key="1">
    <source>
        <dbReference type="Proteomes" id="UP000694864"/>
    </source>
</evidence>
<protein>
    <submittedName>
        <fullName evidence="2">Uncharacterized protein LOC104723225</fullName>
    </submittedName>
</protein>